<accession>A0A1R3KQ14</accession>
<evidence type="ECO:0000256" key="1">
    <source>
        <dbReference type="SAM" id="SignalP"/>
    </source>
</evidence>
<comment type="caution">
    <text evidence="2">The sequence shown here is derived from an EMBL/GenBank/DDBJ whole genome shotgun (WGS) entry which is preliminary data.</text>
</comment>
<reference evidence="3" key="1">
    <citation type="submission" date="2013-09" db="EMBL/GenBank/DDBJ databases">
        <title>Corchorus olitorius genome sequencing.</title>
        <authorList>
            <person name="Alam M."/>
            <person name="Haque M.S."/>
            <person name="Islam M.S."/>
            <person name="Emdad E.M."/>
            <person name="Islam M.M."/>
            <person name="Ahmed B."/>
            <person name="Halim A."/>
            <person name="Hossen Q.M.M."/>
            <person name="Hossain M.Z."/>
            <person name="Ahmed R."/>
            <person name="Khan M.M."/>
            <person name="Islam R."/>
            <person name="Rashid M.M."/>
            <person name="Khan S.A."/>
            <person name="Rahman M.S."/>
            <person name="Alam M."/>
            <person name="Yahiya A.S."/>
            <person name="Khan M.S."/>
            <person name="Azam M.S."/>
            <person name="Haque T."/>
            <person name="Lashkar M.Z.H."/>
            <person name="Akhand A.I."/>
            <person name="Morshed G."/>
            <person name="Roy S."/>
            <person name="Uddin K.S."/>
            <person name="Rabeya T."/>
            <person name="Hossain A.S."/>
            <person name="Chowdhury A."/>
            <person name="Snigdha A.R."/>
            <person name="Mortoza M.S."/>
            <person name="Matin S.A."/>
            <person name="Hoque S.M.E."/>
            <person name="Islam M.K."/>
            <person name="Roy D.K."/>
            <person name="Haider R."/>
            <person name="Moosa M.M."/>
            <person name="Elias S.M."/>
            <person name="Hasan A.M."/>
            <person name="Jahan S."/>
            <person name="Shafiuddin M."/>
            <person name="Mahmood N."/>
            <person name="Shommy N.S."/>
        </authorList>
    </citation>
    <scope>NUCLEOTIDE SEQUENCE [LARGE SCALE GENOMIC DNA]</scope>
    <source>
        <strain evidence="3">cv. O-4</strain>
    </source>
</reference>
<feature type="chain" id="PRO_5012255403" description="Transmembrane protein" evidence="1">
    <location>
        <begin position="29"/>
        <end position="74"/>
    </location>
</feature>
<name>A0A1R3KQ14_9ROSI</name>
<dbReference type="Proteomes" id="UP000187203">
    <property type="component" value="Unassembled WGS sequence"/>
</dbReference>
<evidence type="ECO:0000313" key="2">
    <source>
        <dbReference type="EMBL" id="OMP09192.1"/>
    </source>
</evidence>
<organism evidence="2 3">
    <name type="scientific">Corchorus olitorius</name>
    <dbReference type="NCBI Taxonomy" id="93759"/>
    <lineage>
        <taxon>Eukaryota</taxon>
        <taxon>Viridiplantae</taxon>
        <taxon>Streptophyta</taxon>
        <taxon>Embryophyta</taxon>
        <taxon>Tracheophyta</taxon>
        <taxon>Spermatophyta</taxon>
        <taxon>Magnoliopsida</taxon>
        <taxon>eudicotyledons</taxon>
        <taxon>Gunneridae</taxon>
        <taxon>Pentapetalae</taxon>
        <taxon>rosids</taxon>
        <taxon>malvids</taxon>
        <taxon>Malvales</taxon>
        <taxon>Malvaceae</taxon>
        <taxon>Grewioideae</taxon>
        <taxon>Apeibeae</taxon>
        <taxon>Corchorus</taxon>
    </lineage>
</organism>
<dbReference type="EMBL" id="AWUE01012440">
    <property type="protein sequence ID" value="OMP09192.1"/>
    <property type="molecule type" value="Genomic_DNA"/>
</dbReference>
<sequence>MGFTQSSKMKNMVVVFIAIMILISSATAATAFTPQELNQKPLNNPGRKLLYSYYYSPPSNYRKPGGNGGRPCCK</sequence>
<proteinExistence type="predicted"/>
<keyword evidence="1" id="KW-0732">Signal</keyword>
<evidence type="ECO:0008006" key="4">
    <source>
        <dbReference type="Google" id="ProtNLM"/>
    </source>
</evidence>
<gene>
    <name evidence="2" type="ORF">COLO4_05720</name>
</gene>
<evidence type="ECO:0000313" key="3">
    <source>
        <dbReference type="Proteomes" id="UP000187203"/>
    </source>
</evidence>
<feature type="signal peptide" evidence="1">
    <location>
        <begin position="1"/>
        <end position="28"/>
    </location>
</feature>
<dbReference type="AlphaFoldDB" id="A0A1R3KQ14"/>
<protein>
    <recommendedName>
        <fullName evidence="4">Transmembrane protein</fullName>
    </recommendedName>
</protein>
<keyword evidence="3" id="KW-1185">Reference proteome</keyword>